<name>A0A926JSJ0_9FLAO</name>
<keyword evidence="1" id="KW-0812">Transmembrane</keyword>
<keyword evidence="1" id="KW-1133">Transmembrane helix</keyword>
<protein>
    <recommendedName>
        <fullName evidence="4">tRNA_anti-like</fullName>
    </recommendedName>
</protein>
<dbReference type="EMBL" id="JACVDC010000034">
    <property type="protein sequence ID" value="MBC9796693.1"/>
    <property type="molecule type" value="Genomic_DNA"/>
</dbReference>
<dbReference type="Pfam" id="PF12869">
    <property type="entry name" value="tRNA_anti-like"/>
    <property type="match status" value="1"/>
</dbReference>
<reference evidence="2 3" key="1">
    <citation type="submission" date="2020-09" db="EMBL/GenBank/DDBJ databases">
        <title>Sinomicrobium weinanense sp. nov., a halophilic bacteria isolated from saline-alkali soil.</title>
        <authorList>
            <person name="Wu P."/>
            <person name="Ren H."/>
            <person name="Mei Y."/>
            <person name="Liang Y."/>
            <person name="Chen Z."/>
        </authorList>
    </citation>
    <scope>NUCLEOTIDE SEQUENCE [LARGE SCALE GENOMIC DNA]</scope>
    <source>
        <strain evidence="2 3">FJxs</strain>
    </source>
</reference>
<dbReference type="RefSeq" id="WP_187965839.1">
    <property type="nucleotide sequence ID" value="NZ_JACVDC010000034.1"/>
</dbReference>
<proteinExistence type="predicted"/>
<accession>A0A926JSJ0</accession>
<comment type="caution">
    <text evidence="2">The sequence shown here is derived from an EMBL/GenBank/DDBJ whole genome shotgun (WGS) entry which is preliminary data.</text>
</comment>
<sequence length="126" mass="14859">MSRKWLWVVIGILVVGFMVYRYVYQPHRDIKNEEAAYTFSSEEFIREFREDAVASAEKYVNKVIRIDGEVTSLEKEYVAVDNYIIAQFGEPPGIKTGERISFKGRFLGYDELLEEIRFDECYILNH</sequence>
<evidence type="ECO:0000256" key="1">
    <source>
        <dbReference type="SAM" id="Phobius"/>
    </source>
</evidence>
<dbReference type="AlphaFoldDB" id="A0A926JSJ0"/>
<gene>
    <name evidence="2" type="ORF">IBL28_11990</name>
</gene>
<evidence type="ECO:0000313" key="2">
    <source>
        <dbReference type="EMBL" id="MBC9796693.1"/>
    </source>
</evidence>
<evidence type="ECO:0000313" key="3">
    <source>
        <dbReference type="Proteomes" id="UP000653730"/>
    </source>
</evidence>
<organism evidence="2 3">
    <name type="scientific">Sinomicrobium weinanense</name>
    <dbReference type="NCBI Taxonomy" id="2842200"/>
    <lineage>
        <taxon>Bacteria</taxon>
        <taxon>Pseudomonadati</taxon>
        <taxon>Bacteroidota</taxon>
        <taxon>Flavobacteriia</taxon>
        <taxon>Flavobacteriales</taxon>
        <taxon>Flavobacteriaceae</taxon>
        <taxon>Sinomicrobium</taxon>
    </lineage>
</organism>
<evidence type="ECO:0008006" key="4">
    <source>
        <dbReference type="Google" id="ProtNLM"/>
    </source>
</evidence>
<keyword evidence="3" id="KW-1185">Reference proteome</keyword>
<feature type="transmembrane region" description="Helical" evidence="1">
    <location>
        <begin position="6"/>
        <end position="24"/>
    </location>
</feature>
<keyword evidence="1" id="KW-0472">Membrane</keyword>
<dbReference type="Proteomes" id="UP000653730">
    <property type="component" value="Unassembled WGS sequence"/>
</dbReference>
<dbReference type="InterPro" id="IPR024422">
    <property type="entry name" value="Protein_unknown_function_OB"/>
</dbReference>